<evidence type="ECO:0000313" key="11">
    <source>
        <dbReference type="Proteomes" id="UP000034805"/>
    </source>
</evidence>
<evidence type="ECO:0000256" key="5">
    <source>
        <dbReference type="ARBA" id="ARBA00023030"/>
    </source>
</evidence>
<dbReference type="SMART" id="SM00204">
    <property type="entry name" value="TGFB"/>
    <property type="match status" value="1"/>
</dbReference>
<protein>
    <recommendedName>
        <fullName evidence="3">Bone morphogenetic protein 3</fullName>
    </recommendedName>
</protein>
<dbReference type="AlphaFoldDB" id="A0A0P7W356"/>
<accession>A0A0P7W356</accession>
<keyword evidence="6" id="KW-1015">Disulfide bond</keyword>
<evidence type="ECO:0000256" key="6">
    <source>
        <dbReference type="ARBA" id="ARBA00023157"/>
    </source>
</evidence>
<dbReference type="InterPro" id="IPR017948">
    <property type="entry name" value="TGFb_CS"/>
</dbReference>
<feature type="domain" description="TGF-beta family profile" evidence="9">
    <location>
        <begin position="365"/>
        <end position="454"/>
    </location>
</feature>
<dbReference type="EMBL" id="JARO02018316">
    <property type="protein sequence ID" value="KPP56940.1"/>
    <property type="molecule type" value="Genomic_DNA"/>
</dbReference>
<comment type="caution">
    <text evidence="10">The sequence shown here is derived from an EMBL/GenBank/DDBJ whole genome shotgun (WGS) entry which is preliminary data.</text>
</comment>
<dbReference type="SUPFAM" id="SSF57501">
    <property type="entry name" value="Cystine-knot cytokines"/>
    <property type="match status" value="1"/>
</dbReference>
<feature type="region of interest" description="Disordered" evidence="8">
    <location>
        <begin position="319"/>
        <end position="369"/>
    </location>
</feature>
<evidence type="ECO:0000256" key="2">
    <source>
        <dbReference type="ARBA" id="ARBA00006656"/>
    </source>
</evidence>
<sequence length="454" mass="51444">MGPIGLTSSPLTHCLRVPPASAWITLLCRSCWDSQLIMIMAPRQHFIAIILGWGCFCGGTCFLRDDDHLTGLGRRAESGTAERSAAEERFAEEGDGSERLLRETVSEHMYMLYEKYNRAGAGLPLKDGNTVRSFTSHWGTINSTRMQVFNLTSITNSEDVISATLHFFMDGLQKDSTTCAKSTACGPVHLAIWTTSSADGSTGVPVRHMHVSMPSRSVHSQSWQWRDITTIVKQAKRHHEFLLGVQVPSQRGLRDRLRLDPAPYILVYTNDSDISGPERVASSLQRPHSPAVPALHRLGMRARNSAAAKRTRRALDALLPLQNNELPGNEYPQEAPPRWEDTDPYDPADNRTAKRPRKKPRKSQRHRTQLLRFDERNTRPKQWREPRDCARRYLRVDFADIGWSEWIISPKSFDAYYCSGSCQFPIPKVRANLTPQHITTKAPLPLRSISRKRR</sequence>
<dbReference type="STRING" id="113540.ENSSFOP00015028310"/>
<dbReference type="InterPro" id="IPR015615">
    <property type="entry name" value="TGF-beta-rel"/>
</dbReference>
<evidence type="ECO:0000313" key="10">
    <source>
        <dbReference type="EMBL" id="KPP56940.1"/>
    </source>
</evidence>
<evidence type="ECO:0000259" key="9">
    <source>
        <dbReference type="PROSITE" id="PS51362"/>
    </source>
</evidence>
<comment type="similarity">
    <text evidence="2 7">Belongs to the TGF-beta family.</text>
</comment>
<proteinExistence type="inferred from homology"/>
<dbReference type="GO" id="GO:0008083">
    <property type="term" value="F:growth factor activity"/>
    <property type="evidence" value="ECO:0007669"/>
    <property type="project" value="UniProtKB-KW"/>
</dbReference>
<dbReference type="PROSITE" id="PS51362">
    <property type="entry name" value="TGF_BETA_2"/>
    <property type="match status" value="1"/>
</dbReference>
<dbReference type="InterPro" id="IPR001839">
    <property type="entry name" value="TGF-b_C"/>
</dbReference>
<dbReference type="InterPro" id="IPR029034">
    <property type="entry name" value="Cystine-knot_cytokine"/>
</dbReference>
<dbReference type="PROSITE" id="PS00250">
    <property type="entry name" value="TGF_BETA_1"/>
    <property type="match status" value="1"/>
</dbReference>
<evidence type="ECO:0000256" key="4">
    <source>
        <dbReference type="ARBA" id="ARBA00022525"/>
    </source>
</evidence>
<gene>
    <name evidence="10" type="ORF">Z043_125394</name>
</gene>
<reference evidence="10 11" key="1">
    <citation type="submission" date="2015-08" db="EMBL/GenBank/DDBJ databases">
        <title>The genome of the Asian arowana (Scleropages formosus).</title>
        <authorList>
            <person name="Tan M.H."/>
            <person name="Gan H.M."/>
            <person name="Croft L.J."/>
            <person name="Austin C.M."/>
        </authorList>
    </citation>
    <scope>NUCLEOTIDE SEQUENCE [LARGE SCALE GENOMIC DNA]</scope>
    <source>
        <strain evidence="10">Aro1</strain>
    </source>
</reference>
<dbReference type="PANTHER" id="PTHR11848">
    <property type="entry name" value="TGF-BETA FAMILY"/>
    <property type="match status" value="1"/>
</dbReference>
<comment type="subcellular location">
    <subcellularLocation>
        <location evidence="1">Secreted</location>
    </subcellularLocation>
</comment>
<name>A0A0P7W356_SCLFO</name>
<dbReference type="GO" id="GO:0005615">
    <property type="term" value="C:extracellular space"/>
    <property type="evidence" value="ECO:0007669"/>
    <property type="project" value="TreeGrafter"/>
</dbReference>
<feature type="compositionally biased region" description="Basic residues" evidence="8">
    <location>
        <begin position="353"/>
        <end position="369"/>
    </location>
</feature>
<dbReference type="PANTHER" id="PTHR11848:SF144">
    <property type="entry name" value="BONE MORPHOGENETIC PROTEIN 3"/>
    <property type="match status" value="1"/>
</dbReference>
<evidence type="ECO:0000256" key="3">
    <source>
        <dbReference type="ARBA" id="ARBA00013361"/>
    </source>
</evidence>
<keyword evidence="5 7" id="KW-0339">Growth factor</keyword>
<evidence type="ECO:0000256" key="7">
    <source>
        <dbReference type="RuleBase" id="RU000354"/>
    </source>
</evidence>
<dbReference type="Pfam" id="PF00019">
    <property type="entry name" value="TGF_beta"/>
    <property type="match status" value="1"/>
</dbReference>
<evidence type="ECO:0000256" key="1">
    <source>
        <dbReference type="ARBA" id="ARBA00004613"/>
    </source>
</evidence>
<dbReference type="Gene3D" id="2.10.90.10">
    <property type="entry name" value="Cystine-knot cytokines"/>
    <property type="match status" value="1"/>
</dbReference>
<evidence type="ECO:0000256" key="8">
    <source>
        <dbReference type="SAM" id="MobiDB-lite"/>
    </source>
</evidence>
<keyword evidence="4" id="KW-0964">Secreted</keyword>
<dbReference type="GO" id="GO:0005125">
    <property type="term" value="F:cytokine activity"/>
    <property type="evidence" value="ECO:0007669"/>
    <property type="project" value="TreeGrafter"/>
</dbReference>
<dbReference type="Proteomes" id="UP000034805">
    <property type="component" value="Unassembled WGS sequence"/>
</dbReference>
<organism evidence="10 11">
    <name type="scientific">Scleropages formosus</name>
    <name type="common">Asian bonytongue</name>
    <name type="synonym">Osteoglossum formosum</name>
    <dbReference type="NCBI Taxonomy" id="113540"/>
    <lineage>
        <taxon>Eukaryota</taxon>
        <taxon>Metazoa</taxon>
        <taxon>Chordata</taxon>
        <taxon>Craniata</taxon>
        <taxon>Vertebrata</taxon>
        <taxon>Euteleostomi</taxon>
        <taxon>Actinopterygii</taxon>
        <taxon>Neopterygii</taxon>
        <taxon>Teleostei</taxon>
        <taxon>Osteoglossocephala</taxon>
        <taxon>Osteoglossomorpha</taxon>
        <taxon>Osteoglossiformes</taxon>
        <taxon>Osteoglossidae</taxon>
        <taxon>Scleropages</taxon>
    </lineage>
</organism>